<proteinExistence type="predicted"/>
<evidence type="ECO:0000313" key="4">
    <source>
        <dbReference type="Proteomes" id="UP000366872"/>
    </source>
</evidence>
<dbReference type="InterPro" id="IPR043129">
    <property type="entry name" value="ATPase_NBD"/>
</dbReference>
<dbReference type="CDD" id="cd24006">
    <property type="entry name" value="ASKHA_NBD_PPX_GppA"/>
    <property type="match status" value="1"/>
</dbReference>
<evidence type="ECO:0000259" key="1">
    <source>
        <dbReference type="Pfam" id="PF02541"/>
    </source>
</evidence>
<dbReference type="PANTHER" id="PTHR30005:SF0">
    <property type="entry name" value="RETROGRADE REGULATION PROTEIN 2"/>
    <property type="match status" value="1"/>
</dbReference>
<dbReference type="PANTHER" id="PTHR30005">
    <property type="entry name" value="EXOPOLYPHOSPHATASE"/>
    <property type="match status" value="1"/>
</dbReference>
<dbReference type="Pfam" id="PF21447">
    <property type="entry name" value="Ppx-GppA_III"/>
    <property type="match status" value="1"/>
</dbReference>
<name>A0A6C2TZV7_PONDE</name>
<feature type="domain" description="Ppx/GppA phosphatase C-terminal" evidence="2">
    <location>
        <begin position="337"/>
        <end position="489"/>
    </location>
</feature>
<evidence type="ECO:0000259" key="2">
    <source>
        <dbReference type="Pfam" id="PF21447"/>
    </source>
</evidence>
<accession>A0A6C2TZV7</accession>
<reference evidence="3 4" key="1">
    <citation type="submission" date="2019-04" db="EMBL/GenBank/DDBJ databases">
        <authorList>
            <person name="Van Vliet M D."/>
        </authorList>
    </citation>
    <scope>NUCLEOTIDE SEQUENCE [LARGE SCALE GENOMIC DNA]</scope>
    <source>
        <strain evidence="3 4">F1</strain>
    </source>
</reference>
<dbReference type="EMBL" id="CAAHFG010000001">
    <property type="protein sequence ID" value="VGO13258.1"/>
    <property type="molecule type" value="Genomic_DNA"/>
</dbReference>
<dbReference type="Gene3D" id="3.30.420.150">
    <property type="entry name" value="Exopolyphosphatase. Domain 2"/>
    <property type="match status" value="1"/>
</dbReference>
<sequence>MAKTETPNTNPDYELKAVVDIGSTSIRMVVAQIHPDGTFQTLDTLNQSVAIGSDSFTRGSIARSTIEDCVKVMRSFSMVLKEYNIDLRSGVRAVATSAVREARNRDEFLDRIYMATDINVEVIEGAEVNRLTFLGIRPLLKTNASLRSGNLLVFEVGGGSTEFLGLEDGRVEFAHTYRMGAFRLRENMDAQLGSEARRLELLKMEIDVGVRQCRDAVAQESGKHVLLLMGGEARTAANVLHKERGKGSLSALKVVELARLAEKVLGMDVEKVARKYHLPFKDAQTLGTALLAYVRLAEVFGLKKVHVCDVTLRDGLLAEAALGTAWTEDFVEQILNSVREVGRRYQLDEAHAECVKGNALAIFHAMQNEHRLGYRYEVILTVAALLHDVGVFIGTSSHHKHAKYIIEYSDLFGLGEEDVALTALVARYHRGAVPRGSHPGYDSLSREQRLVVNKLAAMLRAADALDRSHTQAIRGVKVVLGEGQVILEAERPGEYAAEKRALVSKGKMFEQVYGRTVALRAKRR</sequence>
<dbReference type="InterPro" id="IPR003695">
    <property type="entry name" value="Ppx_GppA_N"/>
</dbReference>
<dbReference type="RefSeq" id="WP_136078844.1">
    <property type="nucleotide sequence ID" value="NZ_CAAHFG010000001.1"/>
</dbReference>
<dbReference type="Proteomes" id="UP000366872">
    <property type="component" value="Unassembled WGS sequence"/>
</dbReference>
<dbReference type="SUPFAM" id="SSF53067">
    <property type="entry name" value="Actin-like ATPase domain"/>
    <property type="match status" value="2"/>
</dbReference>
<evidence type="ECO:0000313" key="3">
    <source>
        <dbReference type="EMBL" id="VGO13258.1"/>
    </source>
</evidence>
<gene>
    <name evidence="3" type="primary">ppx</name>
    <name evidence="3" type="ORF">PDESU_01814</name>
</gene>
<dbReference type="Gene3D" id="1.10.3210.10">
    <property type="entry name" value="Hypothetical protein af1432"/>
    <property type="match status" value="1"/>
</dbReference>
<dbReference type="InterPro" id="IPR048950">
    <property type="entry name" value="Ppx_GppA_C"/>
</dbReference>
<dbReference type="InterPro" id="IPR050273">
    <property type="entry name" value="GppA/Ppx_hydrolase"/>
</dbReference>
<organism evidence="3 4">
    <name type="scientific">Pontiella desulfatans</name>
    <dbReference type="NCBI Taxonomy" id="2750659"/>
    <lineage>
        <taxon>Bacteria</taxon>
        <taxon>Pseudomonadati</taxon>
        <taxon>Kiritimatiellota</taxon>
        <taxon>Kiritimatiellia</taxon>
        <taxon>Kiritimatiellales</taxon>
        <taxon>Pontiellaceae</taxon>
        <taxon>Pontiella</taxon>
    </lineage>
</organism>
<keyword evidence="4" id="KW-1185">Reference proteome</keyword>
<dbReference type="SUPFAM" id="SSF109604">
    <property type="entry name" value="HD-domain/PDEase-like"/>
    <property type="match status" value="1"/>
</dbReference>
<dbReference type="GO" id="GO:0016462">
    <property type="term" value="F:pyrophosphatase activity"/>
    <property type="evidence" value="ECO:0007669"/>
    <property type="project" value="TreeGrafter"/>
</dbReference>
<dbReference type="Gene3D" id="3.30.420.40">
    <property type="match status" value="1"/>
</dbReference>
<dbReference type="AlphaFoldDB" id="A0A6C2TZV7"/>
<protein>
    <submittedName>
        <fullName evidence="3">Exopolyphosphatase</fullName>
    </submittedName>
</protein>
<dbReference type="Pfam" id="PF02541">
    <property type="entry name" value="Ppx-GppA"/>
    <property type="match status" value="1"/>
</dbReference>
<feature type="domain" description="Ppx/GppA phosphatase N-terminal" evidence="1">
    <location>
        <begin position="30"/>
        <end position="320"/>
    </location>
</feature>